<name>A0AAP0MTJ6_9ROSI</name>
<sequence>MKIEVQIISKEDIKPSSPTPPHLKTFKFSLLDQFISSPYAPIILFYPNDCMTLAEIPKRLALLKRSLSETLTRFYPLAGKIKDDLSIECNDDGAYFVEAQVNCRLDEFLTKPDLLLLHRFLPCELMKESTAVTYVTNIQVNVFYCGGIAIGICISHKMLDGAALSTFLRAWSATARGCEEVIYPNFAAPSLFPANDLWLRDTSMVMWGSLFKKDKCITKRFVFDASAIAALKVVATSSKIKCPTPPTRVEAVSAFVWKCIMAASKEKHGYQTRRPCVLTHLVNLRRRMTPPLSDNCTGNLLWMAAAKCMTPDKPELHDLVGELKDAISKLDGEFVKKLRSDEGNSLMCESLKQIGELCSKDEVDHVGFSSWCNFGFYEIDFGWGKPVWVSSYGLSGSPVMNLVILVETRYGDGIEAWMTLDEQEMSNLECSSEYIKFASMDPSPLTFIGHSASSS</sequence>
<dbReference type="Pfam" id="PF02458">
    <property type="entry name" value="Transferase"/>
    <property type="match status" value="1"/>
</dbReference>
<dbReference type="InterPro" id="IPR023213">
    <property type="entry name" value="CAT-like_dom_sf"/>
</dbReference>
<reference evidence="4 5" key="1">
    <citation type="submission" date="2024-05" db="EMBL/GenBank/DDBJ databases">
        <title>Haplotype-resolved chromosome-level genome assembly of Huyou (Citrus changshanensis).</title>
        <authorList>
            <person name="Miao C."/>
            <person name="Chen W."/>
            <person name="Wu Y."/>
            <person name="Wang L."/>
            <person name="Zhao S."/>
            <person name="Grierson D."/>
            <person name="Xu C."/>
            <person name="Chen K."/>
        </authorList>
    </citation>
    <scope>NUCLEOTIDE SEQUENCE [LARGE SCALE GENOMIC DNA]</scope>
    <source>
        <strain evidence="4">01-14</strain>
        <tissue evidence="4">Leaf</tissue>
    </source>
</reference>
<accession>A0AAP0MTJ6</accession>
<dbReference type="Proteomes" id="UP001428341">
    <property type="component" value="Unassembled WGS sequence"/>
</dbReference>
<dbReference type="PANTHER" id="PTHR31623:SF110">
    <property type="entry name" value="VINORINE SYNTHASE-LIKE"/>
    <property type="match status" value="1"/>
</dbReference>
<evidence type="ECO:0000256" key="3">
    <source>
        <dbReference type="ARBA" id="ARBA00023315"/>
    </source>
</evidence>
<evidence type="ECO:0000256" key="2">
    <source>
        <dbReference type="ARBA" id="ARBA00022679"/>
    </source>
</evidence>
<evidence type="ECO:0000256" key="1">
    <source>
        <dbReference type="ARBA" id="ARBA00009861"/>
    </source>
</evidence>
<comment type="similarity">
    <text evidence="1">Belongs to the plant acyltransferase family.</text>
</comment>
<dbReference type="EMBL" id="JBCGBO010000003">
    <property type="protein sequence ID" value="KAK9216951.1"/>
    <property type="molecule type" value="Genomic_DNA"/>
</dbReference>
<dbReference type="GO" id="GO:0016746">
    <property type="term" value="F:acyltransferase activity"/>
    <property type="evidence" value="ECO:0007669"/>
    <property type="project" value="UniProtKB-KW"/>
</dbReference>
<keyword evidence="3" id="KW-0012">Acyltransferase</keyword>
<dbReference type="AlphaFoldDB" id="A0AAP0MTJ6"/>
<comment type="caution">
    <text evidence="4">The sequence shown here is derived from an EMBL/GenBank/DDBJ whole genome shotgun (WGS) entry which is preliminary data.</text>
</comment>
<dbReference type="PANTHER" id="PTHR31623">
    <property type="entry name" value="F21J9.9"/>
    <property type="match status" value="1"/>
</dbReference>
<protein>
    <submittedName>
        <fullName evidence="4">Uncharacterized protein</fullName>
    </submittedName>
</protein>
<gene>
    <name evidence="4" type="ORF">WN944_008963</name>
</gene>
<dbReference type="Gene3D" id="3.30.559.10">
    <property type="entry name" value="Chloramphenicol acetyltransferase-like domain"/>
    <property type="match status" value="2"/>
</dbReference>
<keyword evidence="2" id="KW-0808">Transferase</keyword>
<evidence type="ECO:0000313" key="4">
    <source>
        <dbReference type="EMBL" id="KAK9216951.1"/>
    </source>
</evidence>
<proteinExistence type="inferred from homology"/>
<evidence type="ECO:0000313" key="5">
    <source>
        <dbReference type="Proteomes" id="UP001428341"/>
    </source>
</evidence>
<organism evidence="4 5">
    <name type="scientific">Citrus x changshan-huyou</name>
    <dbReference type="NCBI Taxonomy" id="2935761"/>
    <lineage>
        <taxon>Eukaryota</taxon>
        <taxon>Viridiplantae</taxon>
        <taxon>Streptophyta</taxon>
        <taxon>Embryophyta</taxon>
        <taxon>Tracheophyta</taxon>
        <taxon>Spermatophyta</taxon>
        <taxon>Magnoliopsida</taxon>
        <taxon>eudicotyledons</taxon>
        <taxon>Gunneridae</taxon>
        <taxon>Pentapetalae</taxon>
        <taxon>rosids</taxon>
        <taxon>malvids</taxon>
        <taxon>Sapindales</taxon>
        <taxon>Rutaceae</taxon>
        <taxon>Aurantioideae</taxon>
        <taxon>Citrus</taxon>
    </lineage>
</organism>
<keyword evidence="5" id="KW-1185">Reference proteome</keyword>